<dbReference type="Gramene" id="Pp3c1_21050V3.4">
    <property type="protein sequence ID" value="Pp3c1_21050V3.4"/>
    <property type="gene ID" value="Pp3c1_21050"/>
</dbReference>
<sequence length="573" mass="63942">MEDHLGEASIKMAVHNAQRKQKKREVCESILSQLQDSGNDAASIPGFADELQAHFNRLPTRYALDVHIDRTEDVLTHKRLLEEAKVVRNVAAFHVRSVEIFPSEPPDNSISQTAPNQAVNDQRLQPPASEFNSPTSALIDKDKDDNSHHSQSSTHLTNVPRHEVTISCIDRPKLLSQLSALLADVGLNIREAHVFSTTDGYSLDVFVVDGWPSEGIEDLKRALRQALSILEPAALTSPKPVPEHVPRQNLPKCELKPEAVPLFSGTDDWEIDSSQLKFIRKVSTGSSGDLYQGSYCGQDVAVKVLYPERMNESMKLEFQQEVFIMRKVRHKNIVQFIGACTKPPNLCIVTEYMSGGSVYDYLHQQKAVLRIPMLLRVAIDVSKAMNYLHQNKIIHRDLKAANLLMDENEVVKVADFGVARVQAQSGIMTAETGTYRWMAPEVIEHKPYDCKADVFSFGIVLWELLTGQVPYADLTPLQAAVGVVQKGLRPTVPEKTNPKLSELLHSSWKTDPAERPSFSEITGQLEEILKQVNEDVAGDAATRRKDKKMAEQSTEVHFNGPAYPLAEKKTHGV</sequence>
<keyword evidence="3" id="KW-0723">Serine/threonine-protein kinase</keyword>
<organism evidence="13 14">
    <name type="scientific">Physcomitrium patens</name>
    <name type="common">Spreading-leaved earth moss</name>
    <name type="synonym">Physcomitrella patens</name>
    <dbReference type="NCBI Taxonomy" id="3218"/>
    <lineage>
        <taxon>Eukaryota</taxon>
        <taxon>Viridiplantae</taxon>
        <taxon>Streptophyta</taxon>
        <taxon>Embryophyta</taxon>
        <taxon>Bryophyta</taxon>
        <taxon>Bryophytina</taxon>
        <taxon>Bryopsida</taxon>
        <taxon>Funariidae</taxon>
        <taxon>Funariales</taxon>
        <taxon>Funariaceae</taxon>
        <taxon>Physcomitrium</taxon>
    </lineage>
</organism>
<feature type="compositionally biased region" description="Polar residues" evidence="10">
    <location>
        <begin position="106"/>
        <end position="123"/>
    </location>
</feature>
<dbReference type="EnsemblPlants" id="Pp3c1_21050V3.4">
    <property type="protein sequence ID" value="Pp3c1_21050V3.4"/>
    <property type="gene ID" value="Pp3c1_21050"/>
</dbReference>
<dbReference type="EMBL" id="ABEU02000001">
    <property type="status" value="NOT_ANNOTATED_CDS"/>
    <property type="molecule type" value="Genomic_DNA"/>
</dbReference>
<dbReference type="Pfam" id="PF01842">
    <property type="entry name" value="ACT"/>
    <property type="match status" value="1"/>
</dbReference>
<dbReference type="GO" id="GO:0004674">
    <property type="term" value="F:protein serine/threonine kinase activity"/>
    <property type="evidence" value="ECO:0007669"/>
    <property type="project" value="UniProtKB-KW"/>
</dbReference>
<evidence type="ECO:0000256" key="8">
    <source>
        <dbReference type="ARBA" id="ARBA00047899"/>
    </source>
</evidence>
<evidence type="ECO:0000256" key="5">
    <source>
        <dbReference type="ARBA" id="ARBA00022741"/>
    </source>
</evidence>
<keyword evidence="7" id="KW-0067">ATP-binding</keyword>
<dbReference type="AlphaFoldDB" id="A0A7I4BQX4"/>
<dbReference type="FunFam" id="3.30.200.20:FF:000060">
    <property type="entry name" value="Serine/threonine-protein kinase isoform 1"/>
    <property type="match status" value="1"/>
</dbReference>
<reference evidence="13 14" key="2">
    <citation type="journal article" date="2018" name="Plant J.">
        <title>The Physcomitrella patens chromosome-scale assembly reveals moss genome structure and evolution.</title>
        <authorList>
            <person name="Lang D."/>
            <person name="Ullrich K.K."/>
            <person name="Murat F."/>
            <person name="Fuchs J."/>
            <person name="Jenkins J."/>
            <person name="Haas F.B."/>
            <person name="Piednoel M."/>
            <person name="Gundlach H."/>
            <person name="Van Bel M."/>
            <person name="Meyberg R."/>
            <person name="Vives C."/>
            <person name="Morata J."/>
            <person name="Symeonidi A."/>
            <person name="Hiss M."/>
            <person name="Muchero W."/>
            <person name="Kamisugi Y."/>
            <person name="Saleh O."/>
            <person name="Blanc G."/>
            <person name="Decker E.L."/>
            <person name="van Gessel N."/>
            <person name="Grimwood J."/>
            <person name="Hayes R.D."/>
            <person name="Graham S.W."/>
            <person name="Gunter L.E."/>
            <person name="McDaniel S.F."/>
            <person name="Hoernstein S.N.W."/>
            <person name="Larsson A."/>
            <person name="Li F.W."/>
            <person name="Perroud P.F."/>
            <person name="Phillips J."/>
            <person name="Ranjan P."/>
            <person name="Rokshar D.S."/>
            <person name="Rothfels C.J."/>
            <person name="Schneider L."/>
            <person name="Shu S."/>
            <person name="Stevenson D.W."/>
            <person name="Thummler F."/>
            <person name="Tillich M."/>
            <person name="Villarreal Aguilar J.C."/>
            <person name="Widiez T."/>
            <person name="Wong G.K."/>
            <person name="Wymore A."/>
            <person name="Zhang Y."/>
            <person name="Zimmer A.D."/>
            <person name="Quatrano R.S."/>
            <person name="Mayer K.F.X."/>
            <person name="Goodstein D."/>
            <person name="Casacuberta J.M."/>
            <person name="Vandepoele K."/>
            <person name="Reski R."/>
            <person name="Cuming A.C."/>
            <person name="Tuskan G.A."/>
            <person name="Maumus F."/>
            <person name="Salse J."/>
            <person name="Schmutz J."/>
            <person name="Rensing S.A."/>
        </authorList>
    </citation>
    <scope>NUCLEOTIDE SEQUENCE [LARGE SCALE GENOMIC DNA]</scope>
    <source>
        <strain evidence="13 14">cv. Gransden 2004</strain>
    </source>
</reference>
<gene>
    <name evidence="13" type="primary">LOC112290957</name>
</gene>
<dbReference type="InterPro" id="IPR045865">
    <property type="entry name" value="ACT-like_dom_sf"/>
</dbReference>
<feature type="compositionally biased region" description="Basic and acidic residues" evidence="10">
    <location>
        <begin position="139"/>
        <end position="148"/>
    </location>
</feature>
<evidence type="ECO:0000256" key="3">
    <source>
        <dbReference type="ARBA" id="ARBA00022527"/>
    </source>
</evidence>
<evidence type="ECO:0000256" key="2">
    <source>
        <dbReference type="ARBA" id="ARBA00012513"/>
    </source>
</evidence>
<dbReference type="RefSeq" id="XP_073390978.1">
    <property type="nucleotide sequence ID" value="XM_073534877.1"/>
</dbReference>
<evidence type="ECO:0000259" key="11">
    <source>
        <dbReference type="PROSITE" id="PS50011"/>
    </source>
</evidence>
<dbReference type="InterPro" id="IPR008271">
    <property type="entry name" value="Ser/Thr_kinase_AS"/>
</dbReference>
<dbReference type="CDD" id="cd13999">
    <property type="entry name" value="STKc_MAP3K-like"/>
    <property type="match status" value="1"/>
</dbReference>
<feature type="domain" description="Protein kinase" evidence="11">
    <location>
        <begin position="276"/>
        <end position="529"/>
    </location>
</feature>
<evidence type="ECO:0000313" key="13">
    <source>
        <dbReference type="EnsemblPlants" id="Pp3c1_21050V3.4"/>
    </source>
</evidence>
<protein>
    <recommendedName>
        <fullName evidence="2">non-specific serine/threonine protein kinase</fullName>
        <ecNumber evidence="2">2.7.11.1</ecNumber>
    </recommendedName>
</protein>
<reference evidence="13" key="3">
    <citation type="submission" date="2020-12" db="UniProtKB">
        <authorList>
            <consortium name="EnsemblPlants"/>
        </authorList>
    </citation>
    <scope>IDENTIFICATION</scope>
</reference>
<feature type="domain" description="ACT" evidence="12">
    <location>
        <begin position="163"/>
        <end position="237"/>
    </location>
</feature>
<dbReference type="PANTHER" id="PTHR44329">
    <property type="entry name" value="SERINE/THREONINE-PROTEIN KINASE TNNI3K-RELATED"/>
    <property type="match status" value="1"/>
</dbReference>
<dbReference type="PANTHER" id="PTHR44329:SF128">
    <property type="entry name" value="SERINE_THREONINE-PROTEIN KINASE STY46"/>
    <property type="match status" value="1"/>
</dbReference>
<dbReference type="GeneID" id="112290957"/>
<dbReference type="InterPro" id="IPR000719">
    <property type="entry name" value="Prot_kinase_dom"/>
</dbReference>
<keyword evidence="6" id="KW-0418">Kinase</keyword>
<dbReference type="SUPFAM" id="SSF56112">
    <property type="entry name" value="Protein kinase-like (PK-like)"/>
    <property type="match status" value="1"/>
</dbReference>
<keyword evidence="14" id="KW-1185">Reference proteome</keyword>
<evidence type="ECO:0000256" key="6">
    <source>
        <dbReference type="ARBA" id="ARBA00022777"/>
    </source>
</evidence>
<dbReference type="Proteomes" id="UP000006727">
    <property type="component" value="Chromosome 1"/>
</dbReference>
<evidence type="ECO:0000313" key="14">
    <source>
        <dbReference type="Proteomes" id="UP000006727"/>
    </source>
</evidence>
<dbReference type="PROSITE" id="PS00108">
    <property type="entry name" value="PROTEIN_KINASE_ST"/>
    <property type="match status" value="1"/>
</dbReference>
<evidence type="ECO:0000256" key="9">
    <source>
        <dbReference type="ARBA" id="ARBA00048679"/>
    </source>
</evidence>
<dbReference type="PROSITE" id="PS51671">
    <property type="entry name" value="ACT"/>
    <property type="match status" value="1"/>
</dbReference>
<comment type="catalytic activity">
    <reaction evidence="9">
        <text>L-seryl-[protein] + ATP = O-phospho-L-seryl-[protein] + ADP + H(+)</text>
        <dbReference type="Rhea" id="RHEA:17989"/>
        <dbReference type="Rhea" id="RHEA-COMP:9863"/>
        <dbReference type="Rhea" id="RHEA-COMP:11604"/>
        <dbReference type="ChEBI" id="CHEBI:15378"/>
        <dbReference type="ChEBI" id="CHEBI:29999"/>
        <dbReference type="ChEBI" id="CHEBI:30616"/>
        <dbReference type="ChEBI" id="CHEBI:83421"/>
        <dbReference type="ChEBI" id="CHEBI:456216"/>
        <dbReference type="EC" id="2.7.11.1"/>
    </reaction>
</comment>
<accession>A0A7I4BQX4</accession>
<dbReference type="Gene3D" id="3.30.70.260">
    <property type="match status" value="1"/>
</dbReference>
<evidence type="ECO:0000259" key="12">
    <source>
        <dbReference type="PROSITE" id="PS51671"/>
    </source>
</evidence>
<dbReference type="PRINTS" id="PR00109">
    <property type="entry name" value="TYRKINASE"/>
</dbReference>
<comment type="similarity">
    <text evidence="1">Belongs to the protein kinase superfamily. TKL Ser/Thr protein kinase family. RAF subfamily.</text>
</comment>
<dbReference type="EC" id="2.7.11.1" evidence="2"/>
<dbReference type="SMART" id="SM00220">
    <property type="entry name" value="S_TKc"/>
    <property type="match status" value="1"/>
</dbReference>
<feature type="region of interest" description="Disordered" evidence="10">
    <location>
        <begin position="102"/>
        <end position="158"/>
    </location>
</feature>
<dbReference type="Gene3D" id="1.10.510.10">
    <property type="entry name" value="Transferase(Phosphotransferase) domain 1"/>
    <property type="match status" value="1"/>
</dbReference>
<dbReference type="Gene3D" id="3.30.200.20">
    <property type="entry name" value="Phosphorylase Kinase, domain 1"/>
    <property type="match status" value="1"/>
</dbReference>
<evidence type="ECO:0000256" key="4">
    <source>
        <dbReference type="ARBA" id="ARBA00022679"/>
    </source>
</evidence>
<proteinExistence type="inferred from homology"/>
<reference evidence="13 14" key="1">
    <citation type="journal article" date="2008" name="Science">
        <title>The Physcomitrella genome reveals evolutionary insights into the conquest of land by plants.</title>
        <authorList>
            <person name="Rensing S."/>
            <person name="Lang D."/>
            <person name="Zimmer A."/>
            <person name="Terry A."/>
            <person name="Salamov A."/>
            <person name="Shapiro H."/>
            <person name="Nishiyama T."/>
            <person name="Perroud P.-F."/>
            <person name="Lindquist E."/>
            <person name="Kamisugi Y."/>
            <person name="Tanahashi T."/>
            <person name="Sakakibara K."/>
            <person name="Fujita T."/>
            <person name="Oishi K."/>
            <person name="Shin-I T."/>
            <person name="Kuroki Y."/>
            <person name="Toyoda A."/>
            <person name="Suzuki Y."/>
            <person name="Hashimoto A."/>
            <person name="Yamaguchi K."/>
            <person name="Sugano A."/>
            <person name="Kohara Y."/>
            <person name="Fujiyama A."/>
            <person name="Anterola A."/>
            <person name="Aoki S."/>
            <person name="Ashton N."/>
            <person name="Barbazuk W.B."/>
            <person name="Barker E."/>
            <person name="Bennetzen J."/>
            <person name="Bezanilla M."/>
            <person name="Blankenship R."/>
            <person name="Cho S.H."/>
            <person name="Dutcher S."/>
            <person name="Estelle M."/>
            <person name="Fawcett J.A."/>
            <person name="Gundlach H."/>
            <person name="Hanada K."/>
            <person name="Heyl A."/>
            <person name="Hicks K.A."/>
            <person name="Hugh J."/>
            <person name="Lohr M."/>
            <person name="Mayer K."/>
            <person name="Melkozernov A."/>
            <person name="Murata T."/>
            <person name="Nelson D."/>
            <person name="Pils B."/>
            <person name="Prigge M."/>
            <person name="Reiss B."/>
            <person name="Renner T."/>
            <person name="Rombauts S."/>
            <person name="Rushton P."/>
            <person name="Sanderfoot A."/>
            <person name="Schween G."/>
            <person name="Shiu S.-H."/>
            <person name="Stueber K."/>
            <person name="Theodoulou F.L."/>
            <person name="Tu H."/>
            <person name="Van de Peer Y."/>
            <person name="Verrier P.J."/>
            <person name="Waters E."/>
            <person name="Wood A."/>
            <person name="Yang L."/>
            <person name="Cove D."/>
            <person name="Cuming A."/>
            <person name="Hasebe M."/>
            <person name="Lucas S."/>
            <person name="Mishler D.B."/>
            <person name="Reski R."/>
            <person name="Grigoriev I."/>
            <person name="Quatrano R.S."/>
            <person name="Boore J.L."/>
        </authorList>
    </citation>
    <scope>NUCLEOTIDE SEQUENCE [LARGE SCALE GENOMIC DNA]</scope>
    <source>
        <strain evidence="13 14">cv. Gransden 2004</strain>
    </source>
</reference>
<dbReference type="InterPro" id="IPR011009">
    <property type="entry name" value="Kinase-like_dom_sf"/>
</dbReference>
<evidence type="ECO:0000256" key="10">
    <source>
        <dbReference type="SAM" id="MobiDB-lite"/>
    </source>
</evidence>
<comment type="catalytic activity">
    <reaction evidence="8">
        <text>L-threonyl-[protein] + ATP = O-phospho-L-threonyl-[protein] + ADP + H(+)</text>
        <dbReference type="Rhea" id="RHEA:46608"/>
        <dbReference type="Rhea" id="RHEA-COMP:11060"/>
        <dbReference type="Rhea" id="RHEA-COMP:11605"/>
        <dbReference type="ChEBI" id="CHEBI:15378"/>
        <dbReference type="ChEBI" id="CHEBI:30013"/>
        <dbReference type="ChEBI" id="CHEBI:30616"/>
        <dbReference type="ChEBI" id="CHEBI:61977"/>
        <dbReference type="ChEBI" id="CHEBI:456216"/>
        <dbReference type="EC" id="2.7.11.1"/>
    </reaction>
</comment>
<evidence type="ECO:0000256" key="7">
    <source>
        <dbReference type="ARBA" id="ARBA00022840"/>
    </source>
</evidence>
<dbReference type="Pfam" id="PF07714">
    <property type="entry name" value="PK_Tyr_Ser-Thr"/>
    <property type="match status" value="1"/>
</dbReference>
<dbReference type="InterPro" id="IPR002912">
    <property type="entry name" value="ACT_dom"/>
</dbReference>
<dbReference type="PROSITE" id="PS50011">
    <property type="entry name" value="PROTEIN_KINASE_DOM"/>
    <property type="match status" value="1"/>
</dbReference>
<keyword evidence="5" id="KW-0547">Nucleotide-binding</keyword>
<keyword evidence="4" id="KW-0808">Transferase</keyword>
<dbReference type="InterPro" id="IPR051681">
    <property type="entry name" value="Ser/Thr_Kinases-Pseudokinases"/>
</dbReference>
<dbReference type="InterPro" id="IPR001245">
    <property type="entry name" value="Ser-Thr/Tyr_kinase_cat_dom"/>
</dbReference>
<evidence type="ECO:0000256" key="1">
    <source>
        <dbReference type="ARBA" id="ARBA00010507"/>
    </source>
</evidence>
<dbReference type="SUPFAM" id="SSF55021">
    <property type="entry name" value="ACT-like"/>
    <property type="match status" value="1"/>
</dbReference>
<name>A0A7I4BQX4_PHYPA</name>
<dbReference type="GO" id="GO:0005524">
    <property type="term" value="F:ATP binding"/>
    <property type="evidence" value="ECO:0007669"/>
    <property type="project" value="UniProtKB-KW"/>
</dbReference>